<dbReference type="AlphaFoldDB" id="A0A077WLB5"/>
<accession>A0A077WLB5</accession>
<dbReference type="OrthoDB" id="2282817at2759"/>
<name>A0A077WLB5_9FUNG</name>
<gene>
    <name evidence="1" type="ORF">LRAMOSA09833</name>
</gene>
<sequence length="99" mass="11362">MIVDCPRKRPFWLDALSTYQLLGKFPTQASIWHALVQLRYTNGTTVPIPDLIRLGCILAVLWRHHWRCVIDDDFWSSEAALNTLLSDPLYSSFIPSTST</sequence>
<reference evidence="1" key="1">
    <citation type="journal article" date="2014" name="Genome Announc.">
        <title>De novo whole-genome sequence and genome annotation of Lichtheimia ramosa.</title>
        <authorList>
            <person name="Linde J."/>
            <person name="Schwartze V."/>
            <person name="Binder U."/>
            <person name="Lass-Florl C."/>
            <person name="Voigt K."/>
            <person name="Horn F."/>
        </authorList>
    </citation>
    <scope>NUCLEOTIDE SEQUENCE</scope>
    <source>
        <strain evidence="1">JMRC FSU:6197</strain>
    </source>
</reference>
<dbReference type="EMBL" id="LK023325">
    <property type="protein sequence ID" value="CDS08471.1"/>
    <property type="molecule type" value="Genomic_DNA"/>
</dbReference>
<proteinExistence type="predicted"/>
<protein>
    <submittedName>
        <fullName evidence="1">Uncharacterized protein</fullName>
    </submittedName>
</protein>
<evidence type="ECO:0000313" key="1">
    <source>
        <dbReference type="EMBL" id="CDS08471.1"/>
    </source>
</evidence>
<organism evidence="1">
    <name type="scientific">Lichtheimia ramosa</name>
    <dbReference type="NCBI Taxonomy" id="688394"/>
    <lineage>
        <taxon>Eukaryota</taxon>
        <taxon>Fungi</taxon>
        <taxon>Fungi incertae sedis</taxon>
        <taxon>Mucoromycota</taxon>
        <taxon>Mucoromycotina</taxon>
        <taxon>Mucoromycetes</taxon>
        <taxon>Mucorales</taxon>
        <taxon>Lichtheimiaceae</taxon>
        <taxon>Lichtheimia</taxon>
    </lineage>
</organism>